<dbReference type="GeneID" id="24098613"/>
<protein>
    <recommendedName>
        <fullName evidence="3">Amidase domain-containing protein</fullName>
    </recommendedName>
</protein>
<dbReference type="PANTHER" id="PTHR46072">
    <property type="entry name" value="AMIDASE-RELATED-RELATED"/>
    <property type="match status" value="1"/>
</dbReference>
<accession>J4HY75</accession>
<evidence type="ECO:0000259" key="3">
    <source>
        <dbReference type="Pfam" id="PF01425"/>
    </source>
</evidence>
<dbReference type="HOGENOM" id="CLU_009600_8_0_1"/>
<dbReference type="OrthoDB" id="6428749at2759"/>
<dbReference type="Proteomes" id="UP000006352">
    <property type="component" value="Unassembled WGS sequence"/>
</dbReference>
<dbReference type="AlphaFoldDB" id="J4HY75"/>
<dbReference type="InParanoid" id="J4HY75"/>
<evidence type="ECO:0000256" key="1">
    <source>
        <dbReference type="ARBA" id="ARBA00009199"/>
    </source>
</evidence>
<keyword evidence="5" id="KW-1185">Reference proteome</keyword>
<dbReference type="GO" id="GO:0016787">
    <property type="term" value="F:hydrolase activity"/>
    <property type="evidence" value="ECO:0007669"/>
    <property type="project" value="UniProtKB-KW"/>
</dbReference>
<sequence length="318" mass="35756">MTNSVSGLRVFTKAILDAKPWRKDPLAIRKEWSWKEYALSDHGEGGTLCFAIMWDNGVVKPHPPLTRAMQMTKRALEAAGHKGDHHQPIDATVPGRNADCDPFFTLVIDWEPHRHLDIYRNAEGIFAADDGHDYLTACALSGEPLMQTMSPTTDAHEYALDEPFARTIVGERRHLSAFELWQFHQEKRALRKSHLDYWEATVSRTGTGRPVDAIISPAAAYTACPHGCNSDAFYTTLCNALDYTSSVFPVTFADAELDKAQPPHQFRNHEDEAIYKLYDAQLFHGLPVGLQLIGRTLEEEAVIAMTDIVDRALKPMRQ</sequence>
<comment type="similarity">
    <text evidence="1">Belongs to the amidase family.</text>
</comment>
<dbReference type="Gene3D" id="3.90.1300.10">
    <property type="entry name" value="Amidase signature (AS) domain"/>
    <property type="match status" value="1"/>
</dbReference>
<dbReference type="STRING" id="599839.J4HY75"/>
<organism evidence="4 5">
    <name type="scientific">Fibroporia radiculosa</name>
    <dbReference type="NCBI Taxonomy" id="599839"/>
    <lineage>
        <taxon>Eukaryota</taxon>
        <taxon>Fungi</taxon>
        <taxon>Dikarya</taxon>
        <taxon>Basidiomycota</taxon>
        <taxon>Agaricomycotina</taxon>
        <taxon>Agaricomycetes</taxon>
        <taxon>Polyporales</taxon>
        <taxon>Fibroporiaceae</taxon>
        <taxon>Fibroporia</taxon>
    </lineage>
</organism>
<proteinExistence type="inferred from homology"/>
<gene>
    <name evidence="4" type="ORF">FIBRA_05848</name>
</gene>
<evidence type="ECO:0000313" key="5">
    <source>
        <dbReference type="Proteomes" id="UP000006352"/>
    </source>
</evidence>
<dbReference type="PANTHER" id="PTHR46072:SF10">
    <property type="entry name" value="ACETAMIDASE"/>
    <property type="match status" value="1"/>
</dbReference>
<name>J4HY75_9APHY</name>
<dbReference type="InterPro" id="IPR023631">
    <property type="entry name" value="Amidase_dom"/>
</dbReference>
<dbReference type="InterPro" id="IPR036928">
    <property type="entry name" value="AS_sf"/>
</dbReference>
<feature type="domain" description="Amidase" evidence="3">
    <location>
        <begin position="107"/>
        <end position="302"/>
    </location>
</feature>
<dbReference type="Pfam" id="PF01425">
    <property type="entry name" value="Amidase"/>
    <property type="match status" value="1"/>
</dbReference>
<reference evidence="4 5" key="1">
    <citation type="journal article" date="2012" name="Appl. Environ. Microbiol.">
        <title>Short-read sequencing for genomic analysis of the brown rot fungus Fibroporia radiculosa.</title>
        <authorList>
            <person name="Tang J.D."/>
            <person name="Perkins A.D."/>
            <person name="Sonstegard T.S."/>
            <person name="Schroeder S.G."/>
            <person name="Burgess S.C."/>
            <person name="Diehl S.V."/>
        </authorList>
    </citation>
    <scope>NUCLEOTIDE SEQUENCE [LARGE SCALE GENOMIC DNA]</scope>
    <source>
        <strain evidence="4 5">TFFH 294</strain>
    </source>
</reference>
<keyword evidence="2" id="KW-0378">Hydrolase</keyword>
<evidence type="ECO:0000313" key="4">
    <source>
        <dbReference type="EMBL" id="CCM03702.1"/>
    </source>
</evidence>
<evidence type="ECO:0000256" key="2">
    <source>
        <dbReference type="ARBA" id="ARBA00022801"/>
    </source>
</evidence>
<dbReference type="SUPFAM" id="SSF75304">
    <property type="entry name" value="Amidase signature (AS) enzymes"/>
    <property type="match status" value="1"/>
</dbReference>
<dbReference type="RefSeq" id="XP_012182985.1">
    <property type="nucleotide sequence ID" value="XM_012327595.1"/>
</dbReference>
<dbReference type="EMBL" id="HE797125">
    <property type="protein sequence ID" value="CCM03702.1"/>
    <property type="molecule type" value="Genomic_DNA"/>
</dbReference>